<reference evidence="10" key="1">
    <citation type="thesis" date="2020" institute="ProQuest LLC" country="789 East Eisenhower Parkway, Ann Arbor, MI, USA">
        <title>Comparative Genomics and Chromosome Evolution.</title>
        <authorList>
            <person name="Mudd A.B."/>
        </authorList>
    </citation>
    <scope>NUCLEOTIDE SEQUENCE</scope>
    <source>
        <strain evidence="10">237g6f4</strain>
        <tissue evidence="10">Blood</tissue>
    </source>
</reference>
<evidence type="ECO:0000256" key="1">
    <source>
        <dbReference type="ARBA" id="ARBA00006195"/>
    </source>
</evidence>
<dbReference type="Pfam" id="PF01648">
    <property type="entry name" value="ACPS"/>
    <property type="match status" value="1"/>
</dbReference>
<dbReference type="EMBL" id="WNYA01000002">
    <property type="protein sequence ID" value="KAG8584688.1"/>
    <property type="molecule type" value="Genomic_DNA"/>
</dbReference>
<dbReference type="Proteomes" id="UP000824782">
    <property type="component" value="Unassembled WGS sequence"/>
</dbReference>
<dbReference type="AlphaFoldDB" id="A0AAV7CI87"/>
<dbReference type="GO" id="GO:0008897">
    <property type="term" value="F:holo-[acyl-carrier-protein] synthase activity"/>
    <property type="evidence" value="ECO:0007669"/>
    <property type="project" value="UniProtKB-EC"/>
</dbReference>
<dbReference type="SUPFAM" id="SSF56214">
    <property type="entry name" value="4'-phosphopantetheinyl transferase"/>
    <property type="match status" value="1"/>
</dbReference>
<dbReference type="GO" id="GO:0000287">
    <property type="term" value="F:magnesium ion binding"/>
    <property type="evidence" value="ECO:0007669"/>
    <property type="project" value="InterPro"/>
</dbReference>
<comment type="caution">
    <text evidence="10">The sequence shown here is derived from an EMBL/GenBank/DDBJ whole genome shotgun (WGS) entry which is preliminary data.</text>
</comment>
<dbReference type="GO" id="GO:0005829">
    <property type="term" value="C:cytosol"/>
    <property type="evidence" value="ECO:0007669"/>
    <property type="project" value="TreeGrafter"/>
</dbReference>
<name>A0AAV7CI87_ENGPU</name>
<organism evidence="10 11">
    <name type="scientific">Engystomops pustulosus</name>
    <name type="common">Tungara frog</name>
    <name type="synonym">Physalaemus pustulosus</name>
    <dbReference type="NCBI Taxonomy" id="76066"/>
    <lineage>
        <taxon>Eukaryota</taxon>
        <taxon>Metazoa</taxon>
        <taxon>Chordata</taxon>
        <taxon>Craniata</taxon>
        <taxon>Vertebrata</taxon>
        <taxon>Euteleostomi</taxon>
        <taxon>Amphibia</taxon>
        <taxon>Batrachia</taxon>
        <taxon>Anura</taxon>
        <taxon>Neobatrachia</taxon>
        <taxon>Hyloidea</taxon>
        <taxon>Leptodactylidae</taxon>
        <taxon>Leiuperinae</taxon>
        <taxon>Engystomops</taxon>
    </lineage>
</organism>
<dbReference type="PANTHER" id="PTHR12215">
    <property type="entry name" value="PHOSPHOPANTETHEINE TRANSFERASE"/>
    <property type="match status" value="1"/>
</dbReference>
<evidence type="ECO:0000313" key="10">
    <source>
        <dbReference type="EMBL" id="KAG8584688.1"/>
    </source>
</evidence>
<evidence type="ECO:0000313" key="11">
    <source>
        <dbReference type="Proteomes" id="UP000824782"/>
    </source>
</evidence>
<evidence type="ECO:0000256" key="5">
    <source>
        <dbReference type="ARBA" id="ARBA00030484"/>
    </source>
</evidence>
<dbReference type="InterPro" id="IPR050559">
    <property type="entry name" value="P-Pant_transferase_sf"/>
</dbReference>
<dbReference type="InterPro" id="IPR008278">
    <property type="entry name" value="4-PPantetheinyl_Trfase_dom"/>
</dbReference>
<keyword evidence="4" id="KW-0808">Transferase</keyword>
<dbReference type="PANTHER" id="PTHR12215:SF10">
    <property type="entry name" value="L-AMINOADIPATE-SEMIALDEHYDE DEHYDROGENASE-PHOSPHOPANTETHEINYL TRANSFERASE"/>
    <property type="match status" value="1"/>
</dbReference>
<dbReference type="GO" id="GO:0019878">
    <property type="term" value="P:lysine biosynthetic process via aminoadipic acid"/>
    <property type="evidence" value="ECO:0007669"/>
    <property type="project" value="TreeGrafter"/>
</dbReference>
<feature type="domain" description="4'-phosphopantetheinyl transferase" evidence="9">
    <location>
        <begin position="40"/>
        <end position="140"/>
    </location>
</feature>
<gene>
    <name evidence="10" type="ORF">GDO81_004721</name>
</gene>
<dbReference type="Gene3D" id="3.90.470.20">
    <property type="entry name" value="4'-phosphopantetheinyl transferase domain"/>
    <property type="match status" value="1"/>
</dbReference>
<comment type="similarity">
    <text evidence="1">Belongs to the P-Pant transferase superfamily. AcpS family.</text>
</comment>
<evidence type="ECO:0000256" key="6">
    <source>
        <dbReference type="ARBA" id="ARBA00033443"/>
    </source>
</evidence>
<protein>
    <recommendedName>
        <fullName evidence="3">L-aminoadipate-semialdehyde dehydrogenase-phosphopantetheinyl transferase</fullName>
        <ecNumber evidence="2">2.7.8.7</ecNumber>
    </recommendedName>
    <alternativeName>
        <fullName evidence="5">4'-phosphopantetheinyl transferase</fullName>
    </alternativeName>
    <alternativeName>
        <fullName evidence="6">Alpha-aminoadipic semialdehyde dehydrogenase-phosphopantetheinyl transferase</fullName>
    </alternativeName>
</protein>
<evidence type="ECO:0000256" key="7">
    <source>
        <dbReference type="ARBA" id="ARBA00048641"/>
    </source>
</evidence>
<evidence type="ECO:0000256" key="8">
    <source>
        <dbReference type="ARBA" id="ARBA00048794"/>
    </source>
</evidence>
<dbReference type="EC" id="2.7.8.7" evidence="2"/>
<comment type="catalytic activity">
    <reaction evidence="7">
        <text>apo-[ACP] + CoA = holo-[ACP] + adenosine 3',5'-bisphosphate + H(+)</text>
        <dbReference type="Rhea" id="RHEA:12068"/>
        <dbReference type="Rhea" id="RHEA-COMP:9685"/>
        <dbReference type="Rhea" id="RHEA-COMP:9690"/>
        <dbReference type="ChEBI" id="CHEBI:15378"/>
        <dbReference type="ChEBI" id="CHEBI:29999"/>
        <dbReference type="ChEBI" id="CHEBI:57287"/>
        <dbReference type="ChEBI" id="CHEBI:58343"/>
        <dbReference type="ChEBI" id="CHEBI:64479"/>
        <dbReference type="EC" id="2.7.8.7"/>
    </reaction>
    <physiologicalReaction direction="left-to-right" evidence="7">
        <dbReference type="Rhea" id="RHEA:12069"/>
    </physiologicalReaction>
</comment>
<evidence type="ECO:0000256" key="4">
    <source>
        <dbReference type="ARBA" id="ARBA00022679"/>
    </source>
</evidence>
<evidence type="ECO:0000256" key="3">
    <source>
        <dbReference type="ARBA" id="ARBA00016301"/>
    </source>
</evidence>
<evidence type="ECO:0000256" key="2">
    <source>
        <dbReference type="ARBA" id="ARBA00013172"/>
    </source>
</evidence>
<dbReference type="FunFam" id="3.90.470.20:FF:000003">
    <property type="entry name" value="L-aminoadipate-semialdehyde dehydrogenase-phosphopantetheinyl transferase"/>
    <property type="match status" value="1"/>
</dbReference>
<dbReference type="InterPro" id="IPR037143">
    <property type="entry name" value="4-PPantetheinyl_Trfase_dom_sf"/>
</dbReference>
<sequence length="204" mass="23390">MKPLLAVGDETLLVTNSVDRITDLLPHLVPLVKGSGSTEEFFRLMHRQFTEREWRSIKSMRSDWARLDMFYRHWALKESFIKAIGVGLGFNLQRIEFEVSPIEMEVGKVYAQTKMLLDDEDENWVFEESLLDDKHHVAVALGSTDTYKPPKLKDGPLFSILSYEDLMASAVPITPEDPDYWDNFHSKQELPLRQTSTAKAGTVT</sequence>
<accession>A0AAV7CI87</accession>
<comment type="catalytic activity">
    <reaction evidence="8">
        <text>apo-[ACP] + acetyl-CoA = acetyl-[ACP] + adenosine 3',5'-bisphosphate + H(+)</text>
        <dbReference type="Rhea" id="RHEA:46564"/>
        <dbReference type="Rhea" id="RHEA-COMP:9621"/>
        <dbReference type="Rhea" id="RHEA-COMP:9690"/>
        <dbReference type="ChEBI" id="CHEBI:15378"/>
        <dbReference type="ChEBI" id="CHEBI:29999"/>
        <dbReference type="ChEBI" id="CHEBI:57288"/>
        <dbReference type="ChEBI" id="CHEBI:58343"/>
        <dbReference type="ChEBI" id="CHEBI:78446"/>
    </reaction>
    <physiologicalReaction direction="left-to-right" evidence="8">
        <dbReference type="Rhea" id="RHEA:46565"/>
    </physiologicalReaction>
</comment>
<proteinExistence type="inferred from homology"/>
<evidence type="ECO:0000259" key="9">
    <source>
        <dbReference type="Pfam" id="PF01648"/>
    </source>
</evidence>
<keyword evidence="11" id="KW-1185">Reference proteome</keyword>